<accession>A0ABN9VF77</accession>
<feature type="compositionally biased region" description="Low complexity" evidence="4">
    <location>
        <begin position="14"/>
        <end position="25"/>
    </location>
</feature>
<evidence type="ECO:0000313" key="6">
    <source>
        <dbReference type="Proteomes" id="UP001189429"/>
    </source>
</evidence>
<dbReference type="InterPro" id="IPR027038">
    <property type="entry name" value="RanGap"/>
</dbReference>
<dbReference type="SUPFAM" id="SSF52047">
    <property type="entry name" value="RNI-like"/>
    <property type="match status" value="1"/>
</dbReference>
<keyword evidence="6" id="KW-1185">Reference proteome</keyword>
<keyword evidence="3" id="KW-0677">Repeat</keyword>
<dbReference type="InterPro" id="IPR032675">
    <property type="entry name" value="LRR_dom_sf"/>
</dbReference>
<dbReference type="Proteomes" id="UP001189429">
    <property type="component" value="Unassembled WGS sequence"/>
</dbReference>
<comment type="caution">
    <text evidence="5">The sequence shown here is derived from an EMBL/GenBank/DDBJ whole genome shotgun (WGS) entry which is preliminary data.</text>
</comment>
<organism evidence="5 6">
    <name type="scientific">Prorocentrum cordatum</name>
    <dbReference type="NCBI Taxonomy" id="2364126"/>
    <lineage>
        <taxon>Eukaryota</taxon>
        <taxon>Sar</taxon>
        <taxon>Alveolata</taxon>
        <taxon>Dinophyceae</taxon>
        <taxon>Prorocentrales</taxon>
        <taxon>Prorocentraceae</taxon>
        <taxon>Prorocentrum</taxon>
    </lineage>
</organism>
<dbReference type="EMBL" id="CAUYUJ010016984">
    <property type="protein sequence ID" value="CAK0870681.1"/>
    <property type="molecule type" value="Genomic_DNA"/>
</dbReference>
<dbReference type="SMART" id="SM00368">
    <property type="entry name" value="LRR_RI"/>
    <property type="match status" value="5"/>
</dbReference>
<dbReference type="PANTHER" id="PTHR24113">
    <property type="entry name" value="RAN GTPASE-ACTIVATING PROTEIN 1"/>
    <property type="match status" value="1"/>
</dbReference>
<reference evidence="5" key="1">
    <citation type="submission" date="2023-10" db="EMBL/GenBank/DDBJ databases">
        <authorList>
            <person name="Chen Y."/>
            <person name="Shah S."/>
            <person name="Dougan E. K."/>
            <person name="Thang M."/>
            <person name="Chan C."/>
        </authorList>
    </citation>
    <scope>NUCLEOTIDE SEQUENCE [LARGE SCALE GENOMIC DNA]</scope>
</reference>
<sequence length="573" mass="61376">MPLAPHCERLGCTTSSGSAATSLATGPGGGPPADVAHARQDATVESLEEESNLSASQINHYWLKFKGTSLEPVLRVLPAERHSAMRLVDARYLLELGGFERVDGMRRDYPARKVPQKWWVRTKECGCMRRRQDLPARAFVSLADLQQARCPVVYGKGALPVLAVSYPWLQPDHPDPRGDTLTLLAYALASLLNQFPYMNDFNVKLQDIELLGVFIDFMSLHQKGAGIGRTGSEQRLFDLALESLAELYSHPGTMIFKVSRLPEGYPDGFTFPQDCTPNKADYYQRGWCHCESSVAGLTKASMFVLDIGKITAAPENESIEVLDQDKLAAATTGGLPSKPQALTSWNQAAKADRAGPMLPEDFAASLEHKSFTSKKADCSRVAAIYMAAFVARFAEAAELHYNTLQWDVADAQALARVLACGAAPLLKKLEMWNTGIGAAGMSALAAALPAGAAQLEVLNVNQNDIGDAGASALAEALSSGAAPLLRELIMNQNGIEDAGASAVAEALSSGAAPQLKQLQMRDNRIGDAGAIALAEALSSRVAPQVMTLSIQRNTFGEAGREALAALGRINLEL</sequence>
<evidence type="ECO:0000256" key="3">
    <source>
        <dbReference type="ARBA" id="ARBA00022737"/>
    </source>
</evidence>
<dbReference type="Gene3D" id="3.80.10.10">
    <property type="entry name" value="Ribonuclease Inhibitor"/>
    <property type="match status" value="1"/>
</dbReference>
<evidence type="ECO:0000256" key="2">
    <source>
        <dbReference type="ARBA" id="ARBA00022614"/>
    </source>
</evidence>
<name>A0ABN9VF77_9DINO</name>
<protein>
    <recommendedName>
        <fullName evidence="7">Protein NLRC3</fullName>
    </recommendedName>
</protein>
<keyword evidence="1" id="KW-0343">GTPase activation</keyword>
<dbReference type="Pfam" id="PF13516">
    <property type="entry name" value="LRR_6"/>
    <property type="match status" value="3"/>
</dbReference>
<evidence type="ECO:0000256" key="4">
    <source>
        <dbReference type="SAM" id="MobiDB-lite"/>
    </source>
</evidence>
<evidence type="ECO:0008006" key="7">
    <source>
        <dbReference type="Google" id="ProtNLM"/>
    </source>
</evidence>
<evidence type="ECO:0000313" key="5">
    <source>
        <dbReference type="EMBL" id="CAK0870681.1"/>
    </source>
</evidence>
<dbReference type="InterPro" id="IPR001611">
    <property type="entry name" value="Leu-rich_rpt"/>
</dbReference>
<dbReference type="PANTHER" id="PTHR24113:SF12">
    <property type="entry name" value="RAN GTPASE-ACTIVATING PROTEIN 1"/>
    <property type="match status" value="1"/>
</dbReference>
<gene>
    <name evidence="5" type="ORF">PCOR1329_LOCUS56716</name>
</gene>
<keyword evidence="2" id="KW-0433">Leucine-rich repeat</keyword>
<proteinExistence type="predicted"/>
<feature type="region of interest" description="Disordered" evidence="4">
    <location>
        <begin position="14"/>
        <end position="36"/>
    </location>
</feature>
<evidence type="ECO:0000256" key="1">
    <source>
        <dbReference type="ARBA" id="ARBA00022468"/>
    </source>
</evidence>